<evidence type="ECO:0000313" key="1">
    <source>
        <dbReference type="EMBL" id="EDY17187.1"/>
    </source>
</evidence>
<dbReference type="InterPro" id="IPR006311">
    <property type="entry name" value="TAT_signal"/>
</dbReference>
<dbReference type="AlphaFoldDB" id="B4D8G5"/>
<dbReference type="Gene3D" id="3.50.50.60">
    <property type="entry name" value="FAD/NAD(P)-binding domain"/>
    <property type="match status" value="1"/>
</dbReference>
<dbReference type="InParanoid" id="B4D8G5"/>
<name>B4D8G5_9BACT</name>
<dbReference type="Pfam" id="PF13450">
    <property type="entry name" value="NAD_binding_8"/>
    <property type="match status" value="1"/>
</dbReference>
<protein>
    <submittedName>
        <fullName evidence="1">Twin-arginine translocation pathway signal</fullName>
    </submittedName>
</protein>
<dbReference type="PROSITE" id="PS51318">
    <property type="entry name" value="TAT"/>
    <property type="match status" value="1"/>
</dbReference>
<organism evidence="1 2">
    <name type="scientific">Chthoniobacter flavus Ellin428</name>
    <dbReference type="NCBI Taxonomy" id="497964"/>
    <lineage>
        <taxon>Bacteria</taxon>
        <taxon>Pseudomonadati</taxon>
        <taxon>Verrucomicrobiota</taxon>
        <taxon>Spartobacteria</taxon>
        <taxon>Chthoniobacterales</taxon>
        <taxon>Chthoniobacteraceae</taxon>
        <taxon>Chthoniobacter</taxon>
    </lineage>
</organism>
<dbReference type="STRING" id="497964.CfE428DRAFT_5205"/>
<reference evidence="1 2" key="1">
    <citation type="journal article" date="2011" name="J. Bacteriol.">
        <title>Genome sequence of Chthoniobacter flavus Ellin428, an aerobic heterotrophic soil bacterium.</title>
        <authorList>
            <person name="Kant R."/>
            <person name="van Passel M.W."/>
            <person name="Palva A."/>
            <person name="Lucas S."/>
            <person name="Lapidus A."/>
            <person name="Glavina Del Rio T."/>
            <person name="Dalin E."/>
            <person name="Tice H."/>
            <person name="Bruce D."/>
            <person name="Goodwin L."/>
            <person name="Pitluck S."/>
            <person name="Larimer F.W."/>
            <person name="Land M.L."/>
            <person name="Hauser L."/>
            <person name="Sangwan P."/>
            <person name="de Vos W.M."/>
            <person name="Janssen P.H."/>
            <person name="Smidt H."/>
        </authorList>
    </citation>
    <scope>NUCLEOTIDE SEQUENCE [LARGE SCALE GENOMIC DNA]</scope>
    <source>
        <strain evidence="1 2">Ellin428</strain>
    </source>
</reference>
<dbReference type="PANTHER" id="PTHR43563:SF1">
    <property type="entry name" value="AMINE OXIDASE [FLAVIN-CONTAINING] B"/>
    <property type="match status" value="1"/>
</dbReference>
<evidence type="ECO:0000313" key="2">
    <source>
        <dbReference type="Proteomes" id="UP000005824"/>
    </source>
</evidence>
<sequence length="528" mass="57997">MKTRRDFLATTGAGAAALLAGCHRASATYPGSIVGASSAIGHRLRDGTFPTPSETIETKVVIVGGGISGLAVARRLDHHGMREFLLLELEHEAGGNAASGRNAVSAYPWGAHYVPLPNEESTEVLALFEELGLTRGRGTNGAPIFDEESLCSDPLERLFDAGRWQEGLLPQIGITDADRRQYEAFFTRMVQFRDRRGSDGRPAFTIPLDLSSRDPELLALDRITMAEWLRTQHFDSVPLLWHVDYCCRDDYGAGIAHVSAWAGVHYFASRRGRAANADPDAVVTWPEGNGWLAHQLAAPLRERLRGGYVVFNIEQNGEDVFVDAFDLARERSVRHRARGVVCAAPRFVAQRIVRGLSPTSGLEYSPWMVANITVDTLPGGNGAALAWDNVARASASLGYVVATHQDITLVPQQSVLTHYWPLDVVDPRDARQQAIARTHREWCDLIVADLVQIHPGIEEHIQNIDVWLWGHGMIRPVPGFIWGEERARMLPPHGAVVFAHSDMSGISIFEEAFTRGTHAADSLLPLLA</sequence>
<proteinExistence type="predicted"/>
<dbReference type="eggNOG" id="COG1231">
    <property type="taxonomic scope" value="Bacteria"/>
</dbReference>
<comment type="caution">
    <text evidence="1">The sequence shown here is derived from an EMBL/GenBank/DDBJ whole genome shotgun (WGS) entry which is preliminary data.</text>
</comment>
<keyword evidence="2" id="KW-1185">Reference proteome</keyword>
<dbReference type="PROSITE" id="PS51257">
    <property type="entry name" value="PROKAR_LIPOPROTEIN"/>
    <property type="match status" value="1"/>
</dbReference>
<dbReference type="Proteomes" id="UP000005824">
    <property type="component" value="Unassembled WGS sequence"/>
</dbReference>
<dbReference type="InterPro" id="IPR050703">
    <property type="entry name" value="Flavin_MAO"/>
</dbReference>
<dbReference type="GO" id="GO:0016491">
    <property type="term" value="F:oxidoreductase activity"/>
    <property type="evidence" value="ECO:0007669"/>
    <property type="project" value="UniProtKB-ARBA"/>
</dbReference>
<dbReference type="InterPro" id="IPR036188">
    <property type="entry name" value="FAD/NAD-bd_sf"/>
</dbReference>
<dbReference type="EMBL" id="ABVL01000022">
    <property type="protein sequence ID" value="EDY17187.1"/>
    <property type="molecule type" value="Genomic_DNA"/>
</dbReference>
<dbReference type="SUPFAM" id="SSF51905">
    <property type="entry name" value="FAD/NAD(P)-binding domain"/>
    <property type="match status" value="1"/>
</dbReference>
<dbReference type="RefSeq" id="WP_006982526.1">
    <property type="nucleotide sequence ID" value="NZ_ABVL01000022.1"/>
</dbReference>
<dbReference type="PANTHER" id="PTHR43563">
    <property type="entry name" value="AMINE OXIDASE"/>
    <property type="match status" value="1"/>
</dbReference>
<accession>B4D8G5</accession>
<gene>
    <name evidence="1" type="ORF">CfE428DRAFT_5205</name>
</gene>